<gene>
    <name evidence="6" type="ORF">IPO85_10315</name>
</gene>
<dbReference type="InterPro" id="IPR050553">
    <property type="entry name" value="Thioredoxin_ResA/DsbE_sf"/>
</dbReference>
<dbReference type="AlphaFoldDB" id="A0A9D7SAI4"/>
<dbReference type="GO" id="GO:0030313">
    <property type="term" value="C:cell envelope"/>
    <property type="evidence" value="ECO:0007669"/>
    <property type="project" value="UniProtKB-SubCell"/>
</dbReference>
<comment type="caution">
    <text evidence="6">The sequence shown here is derived from an EMBL/GenBank/DDBJ whole genome shotgun (WGS) entry which is preliminary data.</text>
</comment>
<dbReference type="PANTHER" id="PTHR42852:SF6">
    <property type="entry name" value="THIOL:DISULFIDE INTERCHANGE PROTEIN DSBE"/>
    <property type="match status" value="1"/>
</dbReference>
<keyword evidence="4" id="KW-0676">Redox-active center</keyword>
<dbReference type="InterPro" id="IPR036249">
    <property type="entry name" value="Thioredoxin-like_sf"/>
</dbReference>
<name>A0A9D7SAI4_9BACT</name>
<evidence type="ECO:0000256" key="2">
    <source>
        <dbReference type="ARBA" id="ARBA00022748"/>
    </source>
</evidence>
<evidence type="ECO:0000256" key="3">
    <source>
        <dbReference type="ARBA" id="ARBA00023157"/>
    </source>
</evidence>
<evidence type="ECO:0000256" key="1">
    <source>
        <dbReference type="ARBA" id="ARBA00004196"/>
    </source>
</evidence>
<feature type="domain" description="Thioredoxin" evidence="5">
    <location>
        <begin position="23"/>
        <end position="189"/>
    </location>
</feature>
<dbReference type="Gene3D" id="3.40.30.10">
    <property type="entry name" value="Glutaredoxin"/>
    <property type="match status" value="1"/>
</dbReference>
<dbReference type="PROSITE" id="PS51352">
    <property type="entry name" value="THIOREDOXIN_2"/>
    <property type="match status" value="1"/>
</dbReference>
<evidence type="ECO:0000313" key="6">
    <source>
        <dbReference type="EMBL" id="MBK9717891.1"/>
    </source>
</evidence>
<accession>A0A9D7SAI4</accession>
<keyword evidence="2" id="KW-0201">Cytochrome c-type biogenesis</keyword>
<dbReference type="GO" id="GO:0017004">
    <property type="term" value="P:cytochrome complex assembly"/>
    <property type="evidence" value="ECO:0007669"/>
    <property type="project" value="UniProtKB-KW"/>
</dbReference>
<dbReference type="EMBL" id="JADKFW010000005">
    <property type="protein sequence ID" value="MBK9717891.1"/>
    <property type="molecule type" value="Genomic_DNA"/>
</dbReference>
<evidence type="ECO:0000313" key="7">
    <source>
        <dbReference type="Proteomes" id="UP000808349"/>
    </source>
</evidence>
<dbReference type="SUPFAM" id="SSF52833">
    <property type="entry name" value="Thioredoxin-like"/>
    <property type="match status" value="1"/>
</dbReference>
<organism evidence="6 7">
    <name type="scientific">Candidatus Defluviibacterium haderslevense</name>
    <dbReference type="NCBI Taxonomy" id="2981993"/>
    <lineage>
        <taxon>Bacteria</taxon>
        <taxon>Pseudomonadati</taxon>
        <taxon>Bacteroidota</taxon>
        <taxon>Saprospiria</taxon>
        <taxon>Saprospirales</taxon>
        <taxon>Saprospiraceae</taxon>
        <taxon>Candidatus Defluviibacterium</taxon>
    </lineage>
</organism>
<comment type="subcellular location">
    <subcellularLocation>
        <location evidence="1">Cell envelope</location>
    </subcellularLocation>
</comment>
<protein>
    <submittedName>
        <fullName evidence="6">Redoxin family protein</fullName>
    </submittedName>
</protein>
<dbReference type="InterPro" id="IPR012336">
    <property type="entry name" value="Thioredoxin-like_fold"/>
</dbReference>
<dbReference type="Pfam" id="PF13905">
    <property type="entry name" value="Thioredoxin_8"/>
    <property type="match status" value="1"/>
</dbReference>
<dbReference type="Proteomes" id="UP000808349">
    <property type="component" value="Unassembled WGS sequence"/>
</dbReference>
<evidence type="ECO:0000259" key="5">
    <source>
        <dbReference type="PROSITE" id="PS51352"/>
    </source>
</evidence>
<keyword evidence="3" id="KW-1015">Disulfide bond</keyword>
<dbReference type="InterPro" id="IPR013766">
    <property type="entry name" value="Thioredoxin_domain"/>
</dbReference>
<evidence type="ECO:0000256" key="4">
    <source>
        <dbReference type="ARBA" id="ARBA00023284"/>
    </source>
</evidence>
<dbReference type="PANTHER" id="PTHR42852">
    <property type="entry name" value="THIOL:DISULFIDE INTERCHANGE PROTEIN DSBE"/>
    <property type="match status" value="1"/>
</dbReference>
<reference evidence="6 7" key="1">
    <citation type="submission" date="2020-10" db="EMBL/GenBank/DDBJ databases">
        <title>Connecting structure to function with the recovery of over 1000 high-quality activated sludge metagenome-assembled genomes encoding full-length rRNA genes using long-read sequencing.</title>
        <authorList>
            <person name="Singleton C.M."/>
            <person name="Petriglieri F."/>
            <person name="Kristensen J.M."/>
            <person name="Kirkegaard R.H."/>
            <person name="Michaelsen T.Y."/>
            <person name="Andersen M.H."/>
            <person name="Karst S.M."/>
            <person name="Dueholm M.S."/>
            <person name="Nielsen P.H."/>
            <person name="Albertsen M."/>
        </authorList>
    </citation>
    <scope>NUCLEOTIDE SEQUENCE [LARGE SCALE GENOMIC DNA]</scope>
    <source>
        <strain evidence="6">Ribe_18-Q3-R11-54_BAT3C.373</strain>
    </source>
</reference>
<sequence>MKFIIKILITISLLSCNKKHDKNSVGTLDNVYDLSCNLDLPVEFKQNKNHLLSLDSTFLNHGLITENIRNIYKNKIFYVDIWFVGCPGCKYQEPYFKTLYNKFINKNISFISFCLYSDREEAENYIAKNKIPGDHYLLNIKQTKQFEKIYEISSYPTYLIFDKFKKLQYGDAPRPNSEGIEKLLQTLIK</sequence>
<proteinExistence type="predicted"/>